<evidence type="ECO:0000259" key="9">
    <source>
        <dbReference type="Pfam" id="PF03175"/>
    </source>
</evidence>
<dbReference type="EC" id="2.7.7.7" evidence="2"/>
<dbReference type="EMBL" id="CM000785">
    <property type="protein sequence ID" value="AQL04311.1"/>
    <property type="molecule type" value="Genomic_DNA"/>
</dbReference>
<dbReference type="PANTHER" id="PTHR33568:SF3">
    <property type="entry name" value="DNA-DIRECTED DNA POLYMERASE"/>
    <property type="match status" value="1"/>
</dbReference>
<dbReference type="InterPro" id="IPR043502">
    <property type="entry name" value="DNA/RNA_pol_sf"/>
</dbReference>
<dbReference type="InterPro" id="IPR004868">
    <property type="entry name" value="DNA-dir_DNA_pol_B_mt/vir"/>
</dbReference>
<name>A0A1D6P2S7_MAIZE</name>
<dbReference type="PANTHER" id="PTHR33568">
    <property type="entry name" value="DNA POLYMERASE"/>
    <property type="match status" value="1"/>
</dbReference>
<dbReference type="GO" id="GO:0003677">
    <property type="term" value="F:DNA binding"/>
    <property type="evidence" value="ECO:0007669"/>
    <property type="project" value="UniProtKB-KW"/>
</dbReference>
<dbReference type="STRING" id="4577.A0A1D6P2S7"/>
<dbReference type="eggNOG" id="ENOG502R6TI">
    <property type="taxonomic scope" value="Eukaryota"/>
</dbReference>
<organism evidence="10">
    <name type="scientific">Zea mays</name>
    <name type="common">Maize</name>
    <dbReference type="NCBI Taxonomy" id="4577"/>
    <lineage>
        <taxon>Eukaryota</taxon>
        <taxon>Viridiplantae</taxon>
        <taxon>Streptophyta</taxon>
        <taxon>Embryophyta</taxon>
        <taxon>Tracheophyta</taxon>
        <taxon>Spermatophyta</taxon>
        <taxon>Magnoliopsida</taxon>
        <taxon>Liliopsida</taxon>
        <taxon>Poales</taxon>
        <taxon>Poaceae</taxon>
        <taxon>PACMAD clade</taxon>
        <taxon>Panicoideae</taxon>
        <taxon>Andropogonodae</taxon>
        <taxon>Andropogoneae</taxon>
        <taxon>Tripsacinae</taxon>
        <taxon>Zea</taxon>
    </lineage>
</organism>
<dbReference type="SUPFAM" id="SSF56672">
    <property type="entry name" value="DNA/RNA polymerases"/>
    <property type="match status" value="1"/>
</dbReference>
<accession>A0A1D6P2S7</accession>
<evidence type="ECO:0000256" key="5">
    <source>
        <dbReference type="ARBA" id="ARBA00022705"/>
    </source>
</evidence>
<comment type="catalytic activity">
    <reaction evidence="8">
        <text>DNA(n) + a 2'-deoxyribonucleoside 5'-triphosphate = DNA(n+1) + diphosphate</text>
        <dbReference type="Rhea" id="RHEA:22508"/>
        <dbReference type="Rhea" id="RHEA-COMP:17339"/>
        <dbReference type="Rhea" id="RHEA-COMP:17340"/>
        <dbReference type="ChEBI" id="CHEBI:33019"/>
        <dbReference type="ChEBI" id="CHEBI:61560"/>
        <dbReference type="ChEBI" id="CHEBI:173112"/>
        <dbReference type="EC" id="2.7.7.7"/>
    </reaction>
</comment>
<keyword evidence="7" id="KW-0238">DNA-binding</keyword>
<evidence type="ECO:0000256" key="6">
    <source>
        <dbReference type="ARBA" id="ARBA00022932"/>
    </source>
</evidence>
<dbReference type="GO" id="GO:0000166">
    <property type="term" value="F:nucleotide binding"/>
    <property type="evidence" value="ECO:0007669"/>
    <property type="project" value="InterPro"/>
</dbReference>
<keyword evidence="5" id="KW-0235">DNA replication</keyword>
<feature type="non-terminal residue" evidence="10">
    <location>
        <position position="381"/>
    </location>
</feature>
<keyword evidence="4" id="KW-0548">Nucleotidyltransferase</keyword>
<comment type="similarity">
    <text evidence="1">Belongs to the DNA polymerase type-B family.</text>
</comment>
<reference evidence="10" key="1">
    <citation type="submission" date="2015-12" db="EMBL/GenBank/DDBJ databases">
        <title>Update maize B73 reference genome by single molecule sequencing technologies.</title>
        <authorList>
            <consortium name="Maize Genome Sequencing Project"/>
            <person name="Ware D."/>
        </authorList>
    </citation>
    <scope>NUCLEOTIDE SEQUENCE</scope>
    <source>
        <tissue evidence="10">Seedling</tissue>
    </source>
</reference>
<proteinExistence type="inferred from homology"/>
<dbReference type="PaxDb" id="4577-GRMZM2G358236_P01"/>
<dbReference type="Gene3D" id="3.90.1600.10">
    <property type="entry name" value="Palm domain of DNA polymerase"/>
    <property type="match status" value="1"/>
</dbReference>
<feature type="domain" description="DNA-directed DNA polymerase family B mitochondria/virus" evidence="9">
    <location>
        <begin position="114"/>
        <end position="378"/>
    </location>
</feature>
<evidence type="ECO:0000256" key="3">
    <source>
        <dbReference type="ARBA" id="ARBA00022679"/>
    </source>
</evidence>
<dbReference type="Pfam" id="PF03175">
    <property type="entry name" value="DNA_pol_B_2"/>
    <property type="match status" value="1"/>
</dbReference>
<dbReference type="InterPro" id="IPR023211">
    <property type="entry name" value="DNA_pol_palm_dom_sf"/>
</dbReference>
<dbReference type="GO" id="GO:0003887">
    <property type="term" value="F:DNA-directed DNA polymerase activity"/>
    <property type="evidence" value="ECO:0007669"/>
    <property type="project" value="UniProtKB-KW"/>
</dbReference>
<evidence type="ECO:0000256" key="7">
    <source>
        <dbReference type="ARBA" id="ARBA00023125"/>
    </source>
</evidence>
<evidence type="ECO:0000256" key="4">
    <source>
        <dbReference type="ARBA" id="ARBA00022695"/>
    </source>
</evidence>
<dbReference type="AlphaFoldDB" id="A0A1D6P2S7"/>
<sequence length="381" mass="44052">MARKGNPISVRLDLNRSSDPSRFSEGDRESHRMGSVRLFLIFVCPPKGEFKEPYPTPASTETLSIAYMELMNMHAYPQIQGGAKFTLQLRLKTDDDIANITITTAIRLTYADGAVMLEAKAIYYDLYQVDILNRLTISSLALSIFRRKYINDSEKNRIYILNDNEEQFIRSGYYGGHTDVYLPTGEHLKYYDVNSLYPYSMLSEMPAGKPRWKNNLGLKKTKIELKDMFGFIKAFIICPADMHKPFLPYKQSDGTLIFPTGRFIGVYFSEELKYAVSIGYKVYPICGYLFDRMESPFKDFVNDIYRRRLEAKARGEKALDFIHKTTMNSLYGRFGINPESTTTLILNKEEALKFPMEHEGFMHSEELCADRFLITYKNKRS</sequence>
<dbReference type="InParanoid" id="A0A1D6P2S7"/>
<protein>
    <recommendedName>
        <fullName evidence="2">DNA-directed DNA polymerase</fullName>
        <ecNumber evidence="2">2.7.7.7</ecNumber>
    </recommendedName>
</protein>
<evidence type="ECO:0000256" key="1">
    <source>
        <dbReference type="ARBA" id="ARBA00005755"/>
    </source>
</evidence>
<evidence type="ECO:0000256" key="2">
    <source>
        <dbReference type="ARBA" id="ARBA00012417"/>
    </source>
</evidence>
<keyword evidence="6" id="KW-0239">DNA-directed DNA polymerase</keyword>
<gene>
    <name evidence="10" type="ORF">ZEAMMB73_Zm00001d046453</name>
</gene>
<keyword evidence="3" id="KW-0808">Transferase</keyword>
<evidence type="ECO:0000256" key="8">
    <source>
        <dbReference type="ARBA" id="ARBA00049244"/>
    </source>
</evidence>
<dbReference type="GO" id="GO:0006260">
    <property type="term" value="P:DNA replication"/>
    <property type="evidence" value="ECO:0007669"/>
    <property type="project" value="UniProtKB-KW"/>
</dbReference>
<evidence type="ECO:0000313" key="10">
    <source>
        <dbReference type="EMBL" id="AQL04311.1"/>
    </source>
</evidence>